<evidence type="ECO:0000256" key="2">
    <source>
        <dbReference type="ARBA" id="ARBA00022803"/>
    </source>
</evidence>
<keyword evidence="2" id="KW-0802">TPR repeat</keyword>
<organism evidence="3 4">
    <name type="scientific">Heracleum sosnowskyi</name>
    <dbReference type="NCBI Taxonomy" id="360622"/>
    <lineage>
        <taxon>Eukaryota</taxon>
        <taxon>Viridiplantae</taxon>
        <taxon>Streptophyta</taxon>
        <taxon>Embryophyta</taxon>
        <taxon>Tracheophyta</taxon>
        <taxon>Spermatophyta</taxon>
        <taxon>Magnoliopsida</taxon>
        <taxon>eudicotyledons</taxon>
        <taxon>Gunneridae</taxon>
        <taxon>Pentapetalae</taxon>
        <taxon>asterids</taxon>
        <taxon>campanulids</taxon>
        <taxon>Apiales</taxon>
        <taxon>Apiaceae</taxon>
        <taxon>Apioideae</taxon>
        <taxon>apioid superclade</taxon>
        <taxon>Tordylieae</taxon>
        <taxon>Tordyliinae</taxon>
        <taxon>Heracleum</taxon>
    </lineage>
</organism>
<evidence type="ECO:0000313" key="4">
    <source>
        <dbReference type="Proteomes" id="UP001237642"/>
    </source>
</evidence>
<dbReference type="EMBL" id="JAUIZM010000008">
    <property type="protein sequence ID" value="KAK1369041.1"/>
    <property type="molecule type" value="Genomic_DNA"/>
</dbReference>
<gene>
    <name evidence="3" type="ORF">POM88_035133</name>
</gene>
<keyword evidence="1" id="KW-0677">Repeat</keyword>
<dbReference type="PANTHER" id="PTHR16193:SF0">
    <property type="entry name" value="TETRATRICOPEPTIDE REPEAT PROTEIN 27"/>
    <property type="match status" value="1"/>
</dbReference>
<dbReference type="SUPFAM" id="SSF48452">
    <property type="entry name" value="TPR-like"/>
    <property type="match status" value="1"/>
</dbReference>
<dbReference type="AlphaFoldDB" id="A0AAD8HLV4"/>
<accession>A0AAD8HLV4</accession>
<dbReference type="PANTHER" id="PTHR16193">
    <property type="entry name" value="TETRATRICOPEPTIDE REPEAT PROTEIN 27"/>
    <property type="match status" value="1"/>
</dbReference>
<dbReference type="Proteomes" id="UP001237642">
    <property type="component" value="Unassembled WGS sequence"/>
</dbReference>
<protein>
    <recommendedName>
        <fullName evidence="5">Tetratricopeptide repeat protein</fullName>
    </recommendedName>
</protein>
<dbReference type="InterPro" id="IPR044244">
    <property type="entry name" value="TTC27/Emw1"/>
</dbReference>
<evidence type="ECO:0000313" key="3">
    <source>
        <dbReference type="EMBL" id="KAK1369041.1"/>
    </source>
</evidence>
<keyword evidence="4" id="KW-1185">Reference proteome</keyword>
<evidence type="ECO:0000256" key="1">
    <source>
        <dbReference type="ARBA" id="ARBA00022737"/>
    </source>
</evidence>
<reference evidence="3" key="1">
    <citation type="submission" date="2023-02" db="EMBL/GenBank/DDBJ databases">
        <title>Genome of toxic invasive species Heracleum sosnowskyi carries increased number of genes despite the absence of recent whole-genome duplications.</title>
        <authorList>
            <person name="Schelkunov M."/>
            <person name="Shtratnikova V."/>
            <person name="Makarenko M."/>
            <person name="Klepikova A."/>
            <person name="Omelchenko D."/>
            <person name="Novikova G."/>
            <person name="Obukhova E."/>
            <person name="Bogdanov V."/>
            <person name="Penin A."/>
            <person name="Logacheva M."/>
        </authorList>
    </citation>
    <scope>NUCLEOTIDE SEQUENCE</scope>
    <source>
        <strain evidence="3">Hsosn_3</strain>
        <tissue evidence="3">Leaf</tissue>
    </source>
</reference>
<comment type="caution">
    <text evidence="3">The sequence shown here is derived from an EMBL/GenBank/DDBJ whole genome shotgun (WGS) entry which is preliminary data.</text>
</comment>
<reference evidence="3" key="2">
    <citation type="submission" date="2023-05" db="EMBL/GenBank/DDBJ databases">
        <authorList>
            <person name="Schelkunov M.I."/>
        </authorList>
    </citation>
    <scope>NUCLEOTIDE SEQUENCE</scope>
    <source>
        <strain evidence="3">Hsosn_3</strain>
        <tissue evidence="3">Leaf</tissue>
    </source>
</reference>
<dbReference type="InterPro" id="IPR011990">
    <property type="entry name" value="TPR-like_helical_dom_sf"/>
</dbReference>
<dbReference type="Gene3D" id="1.25.40.10">
    <property type="entry name" value="Tetratricopeptide repeat domain"/>
    <property type="match status" value="1"/>
</dbReference>
<sequence>MDKLVQGVRDTSVGVAKRIYCCYGVHFPSIPKLRKEYGDLLVSCGLIGEAIKVYEDLELWDTVIYCYCLLEKKAVELVKKRLAERPSDSRLWCSLGDVTNDDACYEKALEVSENRSARAKARDVEKAIAGFTRSVQLDPDNGEAWNNIACL</sequence>
<evidence type="ECO:0008006" key="5">
    <source>
        <dbReference type="Google" id="ProtNLM"/>
    </source>
</evidence>
<proteinExistence type="predicted"/>
<name>A0AAD8HLV4_9APIA</name>